<evidence type="ECO:0000313" key="3">
    <source>
        <dbReference type="Proteomes" id="UP000580830"/>
    </source>
</evidence>
<protein>
    <recommendedName>
        <fullName evidence="1">HTH cro/C1-type domain-containing protein</fullName>
    </recommendedName>
</protein>
<sequence>MNITDVLIRIDERLAELKADGRGMTDRSLSLEATGSTDTIRNWRRQAKDAKPAGGANIATIAKVAKALNVSADWLLTGEGERSLPQNQIISEIIQALPQLTPLELETVRAAVLGLRDRRPPEEQ</sequence>
<accession>A0A832PK04</accession>
<dbReference type="InterPro" id="IPR010982">
    <property type="entry name" value="Lambda_DNA-bd_dom_sf"/>
</dbReference>
<dbReference type="Gene3D" id="1.10.260.40">
    <property type="entry name" value="lambda repressor-like DNA-binding domains"/>
    <property type="match status" value="1"/>
</dbReference>
<evidence type="ECO:0000313" key="2">
    <source>
        <dbReference type="EMBL" id="HHW32662.1"/>
    </source>
</evidence>
<reference evidence="2 3" key="1">
    <citation type="journal article" date="2020" name="Biotechnol. Biofuels">
        <title>New insights from the biogas microbiome by comprehensive genome-resolved metagenomics of nearly 1600 species originating from multiple anaerobic digesters.</title>
        <authorList>
            <person name="Campanaro S."/>
            <person name="Treu L."/>
            <person name="Rodriguez-R L.M."/>
            <person name="Kovalovszki A."/>
            <person name="Ziels R.M."/>
            <person name="Maus I."/>
            <person name="Zhu X."/>
            <person name="Kougias P.G."/>
            <person name="Basile A."/>
            <person name="Luo G."/>
            <person name="Schluter A."/>
            <person name="Konstantinidis K.T."/>
            <person name="Angelidaki I."/>
        </authorList>
    </citation>
    <scope>NUCLEOTIDE SEQUENCE [LARGE SCALE GENOMIC DNA]</scope>
    <source>
        <strain evidence="2">AS04akNAM_125</strain>
    </source>
</reference>
<proteinExistence type="predicted"/>
<dbReference type="SUPFAM" id="SSF47413">
    <property type="entry name" value="lambda repressor-like DNA-binding domains"/>
    <property type="match status" value="1"/>
</dbReference>
<organism evidence="2 3">
    <name type="scientific">Paracoccus solventivorans</name>
    <dbReference type="NCBI Taxonomy" id="53463"/>
    <lineage>
        <taxon>Bacteria</taxon>
        <taxon>Pseudomonadati</taxon>
        <taxon>Pseudomonadota</taxon>
        <taxon>Alphaproteobacteria</taxon>
        <taxon>Rhodobacterales</taxon>
        <taxon>Paracoccaceae</taxon>
        <taxon>Paracoccus</taxon>
    </lineage>
</organism>
<dbReference type="RefSeq" id="WP_303728838.1">
    <property type="nucleotide sequence ID" value="NZ_DULP01000013.1"/>
</dbReference>
<dbReference type="AlphaFoldDB" id="A0A832PK04"/>
<gene>
    <name evidence="2" type="ORF">GXX24_00755</name>
</gene>
<dbReference type="GO" id="GO:0003677">
    <property type="term" value="F:DNA binding"/>
    <property type="evidence" value="ECO:0007669"/>
    <property type="project" value="InterPro"/>
</dbReference>
<name>A0A832PK04_9RHOB</name>
<evidence type="ECO:0000259" key="1">
    <source>
        <dbReference type="PROSITE" id="PS50943"/>
    </source>
</evidence>
<dbReference type="Proteomes" id="UP000580830">
    <property type="component" value="Unassembled WGS sequence"/>
</dbReference>
<dbReference type="InterPro" id="IPR001387">
    <property type="entry name" value="Cro/C1-type_HTH"/>
</dbReference>
<dbReference type="EMBL" id="DULP01000013">
    <property type="protein sequence ID" value="HHW32662.1"/>
    <property type="molecule type" value="Genomic_DNA"/>
</dbReference>
<comment type="caution">
    <text evidence="2">The sequence shown here is derived from an EMBL/GenBank/DDBJ whole genome shotgun (WGS) entry which is preliminary data.</text>
</comment>
<feature type="domain" description="HTH cro/C1-type" evidence="1">
    <location>
        <begin position="57"/>
        <end position="75"/>
    </location>
</feature>
<dbReference type="PROSITE" id="PS50943">
    <property type="entry name" value="HTH_CROC1"/>
    <property type="match status" value="1"/>
</dbReference>